<dbReference type="OrthoDB" id="9811177at2"/>
<dbReference type="PATRIC" id="fig|1173020.3.peg.577"/>
<evidence type="ECO:0000313" key="2">
    <source>
        <dbReference type="EMBL" id="AFY91772.1"/>
    </source>
</evidence>
<dbReference type="KEGG" id="cmp:Cha6605_0483"/>
<gene>
    <name evidence="2" type="ORF">Cha6605_0483</name>
</gene>
<organism evidence="2 3">
    <name type="scientific">Chamaesiphon minutus (strain ATCC 27169 / PCC 6605)</name>
    <dbReference type="NCBI Taxonomy" id="1173020"/>
    <lineage>
        <taxon>Bacteria</taxon>
        <taxon>Bacillati</taxon>
        <taxon>Cyanobacteriota</taxon>
        <taxon>Cyanophyceae</taxon>
        <taxon>Gomontiellales</taxon>
        <taxon>Chamaesiphonaceae</taxon>
        <taxon>Chamaesiphon</taxon>
    </lineage>
</organism>
<dbReference type="RefSeq" id="WP_015157966.1">
    <property type="nucleotide sequence ID" value="NC_019697.1"/>
</dbReference>
<dbReference type="Pfam" id="PF01863">
    <property type="entry name" value="YgjP-like"/>
    <property type="match status" value="1"/>
</dbReference>
<dbReference type="Gene3D" id="3.30.2010.10">
    <property type="entry name" value="Metalloproteases ('zincins'), catalytic domain"/>
    <property type="match status" value="1"/>
</dbReference>
<dbReference type="HOGENOM" id="CLU_065947_1_1_3"/>
<dbReference type="PANTHER" id="PTHR30399:SF1">
    <property type="entry name" value="UTP PYROPHOSPHATASE"/>
    <property type="match status" value="1"/>
</dbReference>
<feature type="domain" description="YgjP-like metallopeptidase" evidence="1">
    <location>
        <begin position="26"/>
        <end position="237"/>
    </location>
</feature>
<evidence type="ECO:0000313" key="3">
    <source>
        <dbReference type="Proteomes" id="UP000010366"/>
    </source>
</evidence>
<dbReference type="PANTHER" id="PTHR30399">
    <property type="entry name" value="UNCHARACTERIZED PROTEIN YGJP"/>
    <property type="match status" value="1"/>
</dbReference>
<dbReference type="eggNOG" id="COG1451">
    <property type="taxonomic scope" value="Bacteria"/>
</dbReference>
<dbReference type="EMBL" id="CP003600">
    <property type="protein sequence ID" value="AFY91772.1"/>
    <property type="molecule type" value="Genomic_DNA"/>
</dbReference>
<sequence>MKSTEIHRVPYGSQNITFALEYSPRKTLAIEVHPDSSIIVKAPTNETLQSIESKVIHRAAWIAKQQRQFTKYAPPLPAPECVSGEGYRYLGRQYRLKLIESSVEKIRLWQGRLEVNTPTPFDREHVERSISNWFRDRAMTIFSERYQYCTKLVAIYGIIPEKIGFELRIMSKRWGSCTPNGKIFLNPLLVSAPKDCIDYVIIHELCHLRFPNHSASFYKLLESILPDWNTRKNYLNDRIELRLK</sequence>
<keyword evidence="3" id="KW-1185">Reference proteome</keyword>
<evidence type="ECO:0000259" key="1">
    <source>
        <dbReference type="Pfam" id="PF01863"/>
    </source>
</evidence>
<dbReference type="CDD" id="cd07344">
    <property type="entry name" value="M48_yhfN_like"/>
    <property type="match status" value="1"/>
</dbReference>
<name>K9U9L6_CHAP6</name>
<dbReference type="STRING" id="1173020.Cha6605_0483"/>
<accession>K9U9L6</accession>
<proteinExistence type="predicted"/>
<dbReference type="AlphaFoldDB" id="K9U9L6"/>
<protein>
    <submittedName>
        <fullName evidence="2">Putative metal-dependent hydrolase</fullName>
    </submittedName>
</protein>
<dbReference type="GO" id="GO:0016787">
    <property type="term" value="F:hydrolase activity"/>
    <property type="evidence" value="ECO:0007669"/>
    <property type="project" value="UniProtKB-KW"/>
</dbReference>
<dbReference type="InterPro" id="IPR053136">
    <property type="entry name" value="UTP_pyrophosphatase-like"/>
</dbReference>
<reference evidence="2 3" key="1">
    <citation type="submission" date="2012-05" db="EMBL/GenBank/DDBJ databases">
        <title>Finished chromosome of genome of Chamaesiphon sp. PCC 6605.</title>
        <authorList>
            <consortium name="US DOE Joint Genome Institute"/>
            <person name="Gugger M."/>
            <person name="Coursin T."/>
            <person name="Rippka R."/>
            <person name="Tandeau De Marsac N."/>
            <person name="Huntemann M."/>
            <person name="Wei C.-L."/>
            <person name="Han J."/>
            <person name="Detter J.C."/>
            <person name="Han C."/>
            <person name="Tapia R."/>
            <person name="Chen A."/>
            <person name="Kyrpides N."/>
            <person name="Mavromatis K."/>
            <person name="Markowitz V."/>
            <person name="Szeto E."/>
            <person name="Ivanova N."/>
            <person name="Pagani I."/>
            <person name="Pati A."/>
            <person name="Goodwin L."/>
            <person name="Nordberg H.P."/>
            <person name="Cantor M.N."/>
            <person name="Hua S.X."/>
            <person name="Woyke T."/>
            <person name="Kerfeld C.A."/>
        </authorList>
    </citation>
    <scope>NUCLEOTIDE SEQUENCE [LARGE SCALE GENOMIC DNA]</scope>
    <source>
        <strain evidence="3">ATCC 27169 / PCC 6605</strain>
    </source>
</reference>
<dbReference type="Proteomes" id="UP000010366">
    <property type="component" value="Chromosome"/>
</dbReference>
<keyword evidence="2" id="KW-0378">Hydrolase</keyword>
<dbReference type="InterPro" id="IPR002725">
    <property type="entry name" value="YgjP-like_metallopeptidase"/>
</dbReference>